<evidence type="ECO:0000256" key="1">
    <source>
        <dbReference type="ARBA" id="ARBA00023015"/>
    </source>
</evidence>
<dbReference type="SUPFAM" id="SSF46689">
    <property type="entry name" value="Homeodomain-like"/>
    <property type="match status" value="1"/>
</dbReference>
<dbReference type="Proteomes" id="UP000366872">
    <property type="component" value="Unassembled WGS sequence"/>
</dbReference>
<name>A0A6C2U803_PONDE</name>
<dbReference type="SMART" id="SM00342">
    <property type="entry name" value="HTH_ARAC"/>
    <property type="match status" value="1"/>
</dbReference>
<feature type="domain" description="HTH araC/xylS-type" evidence="4">
    <location>
        <begin position="175"/>
        <end position="277"/>
    </location>
</feature>
<evidence type="ECO:0000313" key="5">
    <source>
        <dbReference type="EMBL" id="VGO15536.1"/>
    </source>
</evidence>
<proteinExistence type="predicted"/>
<dbReference type="PANTHER" id="PTHR43280:SF2">
    <property type="entry name" value="HTH-TYPE TRANSCRIPTIONAL REGULATOR EXSA"/>
    <property type="match status" value="1"/>
</dbReference>
<dbReference type="PANTHER" id="PTHR43280">
    <property type="entry name" value="ARAC-FAMILY TRANSCRIPTIONAL REGULATOR"/>
    <property type="match status" value="1"/>
</dbReference>
<dbReference type="EMBL" id="CAAHFG010000002">
    <property type="protein sequence ID" value="VGO15536.1"/>
    <property type="molecule type" value="Genomic_DNA"/>
</dbReference>
<dbReference type="PROSITE" id="PS01124">
    <property type="entry name" value="HTH_ARAC_FAMILY_2"/>
    <property type="match status" value="1"/>
</dbReference>
<dbReference type="SUPFAM" id="SSF51215">
    <property type="entry name" value="Regulatory protein AraC"/>
    <property type="match status" value="1"/>
</dbReference>
<dbReference type="PRINTS" id="PR00032">
    <property type="entry name" value="HTHARAC"/>
</dbReference>
<reference evidence="5 6" key="1">
    <citation type="submission" date="2019-04" db="EMBL/GenBank/DDBJ databases">
        <authorList>
            <person name="Van Vliet M D."/>
        </authorList>
    </citation>
    <scope>NUCLEOTIDE SEQUENCE [LARGE SCALE GENOMIC DNA]</scope>
    <source>
        <strain evidence="5 6">F1</strain>
    </source>
</reference>
<gene>
    <name evidence="5" type="primary">araC_3</name>
    <name evidence="5" type="ORF">PDESU_04121</name>
</gene>
<protein>
    <submittedName>
        <fullName evidence="5">Arabinose operon regulatory protein</fullName>
    </submittedName>
</protein>
<dbReference type="InterPro" id="IPR009057">
    <property type="entry name" value="Homeodomain-like_sf"/>
</dbReference>
<dbReference type="InterPro" id="IPR037923">
    <property type="entry name" value="HTH-like"/>
</dbReference>
<keyword evidence="2" id="KW-0238">DNA-binding</keyword>
<evidence type="ECO:0000256" key="2">
    <source>
        <dbReference type="ARBA" id="ARBA00023125"/>
    </source>
</evidence>
<dbReference type="InterPro" id="IPR018060">
    <property type="entry name" value="HTH_AraC"/>
</dbReference>
<accession>A0A6C2U803</accession>
<dbReference type="AlphaFoldDB" id="A0A6C2U803"/>
<evidence type="ECO:0000313" key="6">
    <source>
        <dbReference type="Proteomes" id="UP000366872"/>
    </source>
</evidence>
<dbReference type="GO" id="GO:0043565">
    <property type="term" value="F:sequence-specific DNA binding"/>
    <property type="evidence" value="ECO:0007669"/>
    <property type="project" value="InterPro"/>
</dbReference>
<keyword evidence="1" id="KW-0805">Transcription regulation</keyword>
<dbReference type="InterPro" id="IPR018062">
    <property type="entry name" value="HTH_AraC-typ_CS"/>
</dbReference>
<dbReference type="PROSITE" id="PS00041">
    <property type="entry name" value="HTH_ARAC_FAMILY_1"/>
    <property type="match status" value="1"/>
</dbReference>
<evidence type="ECO:0000259" key="4">
    <source>
        <dbReference type="PROSITE" id="PS01124"/>
    </source>
</evidence>
<dbReference type="Pfam" id="PF12833">
    <property type="entry name" value="HTH_18"/>
    <property type="match status" value="1"/>
</dbReference>
<dbReference type="RefSeq" id="WP_168442444.1">
    <property type="nucleotide sequence ID" value="NZ_CAAHFG010000002.1"/>
</dbReference>
<organism evidence="5 6">
    <name type="scientific">Pontiella desulfatans</name>
    <dbReference type="NCBI Taxonomy" id="2750659"/>
    <lineage>
        <taxon>Bacteria</taxon>
        <taxon>Pseudomonadati</taxon>
        <taxon>Kiritimatiellota</taxon>
        <taxon>Kiritimatiellia</taxon>
        <taxon>Kiritimatiellales</taxon>
        <taxon>Pontiellaceae</taxon>
        <taxon>Pontiella</taxon>
    </lineage>
</organism>
<dbReference type="Gene3D" id="1.10.10.60">
    <property type="entry name" value="Homeodomain-like"/>
    <property type="match status" value="2"/>
</dbReference>
<evidence type="ECO:0000256" key="3">
    <source>
        <dbReference type="ARBA" id="ARBA00023163"/>
    </source>
</evidence>
<keyword evidence="6" id="KW-1185">Reference proteome</keyword>
<sequence>MKENTRLQLEEPQDYFSGLGATTLPTPRNVLMFVRRTKNTLQQEALQNRSHHRFVLAYNLGTAGHIHVDNLALPFDPGQALLILPYQFHHFSLLAATQLEWVFCTFELEPRTFLEPLRNRVITIGEATQRAYEALLQKWHQSHAETVQAALLQLLLELKLDRLQTGNDLPPEPEDNLLRSINGLMAEWRGRTVVVADLAQAMEFSESRLRVLFKEAAGIPLGSYIQNYRINRAMALLRTSALSIADVAEEAGFGSPQAFSRIFKKETGHTPRAYRSLPNLSGQRN</sequence>
<dbReference type="GO" id="GO:0003700">
    <property type="term" value="F:DNA-binding transcription factor activity"/>
    <property type="evidence" value="ECO:0007669"/>
    <property type="project" value="InterPro"/>
</dbReference>
<keyword evidence="3" id="KW-0804">Transcription</keyword>
<dbReference type="InterPro" id="IPR020449">
    <property type="entry name" value="Tscrpt_reg_AraC-type_HTH"/>
</dbReference>